<feature type="chain" id="PRO_5043593695" evidence="2">
    <location>
        <begin position="37"/>
        <end position="425"/>
    </location>
</feature>
<gene>
    <name evidence="3" type="ORF">P8935_12345</name>
</gene>
<organism evidence="3">
    <name type="scientific">Telmatobacter sp. DSM 110680</name>
    <dbReference type="NCBI Taxonomy" id="3036704"/>
    <lineage>
        <taxon>Bacteria</taxon>
        <taxon>Pseudomonadati</taxon>
        <taxon>Acidobacteriota</taxon>
        <taxon>Terriglobia</taxon>
        <taxon>Terriglobales</taxon>
        <taxon>Acidobacteriaceae</taxon>
        <taxon>Telmatobacter</taxon>
    </lineage>
</organism>
<keyword evidence="2" id="KW-0732">Signal</keyword>
<sequence length="425" mass="44703">MSISLKLNRIILQSLVAASLATAIAGAQAPATVATAAPPATTPATPAAATDPAPEAAPAPTALSTFVLTGPLQWLPPATFDAGPLGKLSVNGIITGFSQFQSNHVPGDDAAQATLSNGQIFIQKADGKVQYYIQAGVYTMQALSVPFTDAQTTVKNTYGPVPVAYLKLQAGKNTQFLIGSLPTLMGAESTFTYQNFNIERGIVWNQENAINKGIQINQTLNKYLSASVSWNDGYYSNRYSWLSGSVTLTKGPHVLVYDGMGNLGQTVFETAATPIQNNGYMHAVIYTYTKGPWIISPYFQYGKLPTNAKVGVVNGTSATGGALNVSYAFKSGFSLPARVEYLTSSGSATDGSVNMLGFGAGSSGTTFTATPTYQKGGMYVRGDLAWVHATDYTPGSVFGSSGTNADQFRGALEFGFIFGKNVTEK</sequence>
<reference evidence="3" key="1">
    <citation type="submission" date="2023-03" db="EMBL/GenBank/DDBJ databases">
        <title>Edaphobacter sp.</title>
        <authorList>
            <person name="Huber K.J."/>
            <person name="Papendorf J."/>
            <person name="Pilke C."/>
            <person name="Bunk B."/>
            <person name="Sproeer C."/>
            <person name="Pester M."/>
        </authorList>
    </citation>
    <scope>NUCLEOTIDE SEQUENCE</scope>
    <source>
        <strain evidence="3">DSM 110680</strain>
    </source>
</reference>
<evidence type="ECO:0000256" key="2">
    <source>
        <dbReference type="SAM" id="SignalP"/>
    </source>
</evidence>
<dbReference type="InterPro" id="IPR011486">
    <property type="entry name" value="BBP2"/>
</dbReference>
<dbReference type="RefSeq" id="WP_348260592.1">
    <property type="nucleotide sequence ID" value="NZ_CP121196.1"/>
</dbReference>
<dbReference type="AlphaFoldDB" id="A0AAU7DEX4"/>
<dbReference type="EMBL" id="CP121196">
    <property type="protein sequence ID" value="XBH15361.1"/>
    <property type="molecule type" value="Genomic_DNA"/>
</dbReference>
<evidence type="ECO:0000256" key="1">
    <source>
        <dbReference type="SAM" id="MobiDB-lite"/>
    </source>
</evidence>
<feature type="region of interest" description="Disordered" evidence="1">
    <location>
        <begin position="37"/>
        <end position="57"/>
    </location>
</feature>
<accession>A0AAU7DEX4</accession>
<proteinExistence type="predicted"/>
<feature type="signal peptide" evidence="2">
    <location>
        <begin position="1"/>
        <end position="36"/>
    </location>
</feature>
<name>A0AAU7DEX4_9BACT</name>
<dbReference type="Pfam" id="PF07642">
    <property type="entry name" value="BBP2"/>
    <property type="match status" value="1"/>
</dbReference>
<protein>
    <submittedName>
        <fullName evidence="3">Outer membrane beta-barrel protein</fullName>
    </submittedName>
</protein>
<evidence type="ECO:0000313" key="3">
    <source>
        <dbReference type="EMBL" id="XBH15361.1"/>
    </source>
</evidence>